<dbReference type="RefSeq" id="WP_234696504.1">
    <property type="nucleotide sequence ID" value="NZ_FMBL01000002.1"/>
</dbReference>
<organism evidence="6 7">
    <name type="scientific">Bifidobacterium commune</name>
    <dbReference type="NCBI Taxonomy" id="1505727"/>
    <lineage>
        <taxon>Bacteria</taxon>
        <taxon>Bacillati</taxon>
        <taxon>Actinomycetota</taxon>
        <taxon>Actinomycetes</taxon>
        <taxon>Bifidobacteriales</taxon>
        <taxon>Bifidobacteriaceae</taxon>
        <taxon>Bifidobacterium</taxon>
    </lineage>
</organism>
<dbReference type="SUPFAM" id="SSF100950">
    <property type="entry name" value="NagB/RpiA/CoA transferase-like"/>
    <property type="match status" value="1"/>
</dbReference>
<evidence type="ECO:0000256" key="1">
    <source>
        <dbReference type="ARBA" id="ARBA00010638"/>
    </source>
</evidence>
<evidence type="ECO:0000313" key="6">
    <source>
        <dbReference type="EMBL" id="SCC79847.1"/>
    </source>
</evidence>
<evidence type="ECO:0000256" key="4">
    <source>
        <dbReference type="PIRSR" id="PIRSR006806-1"/>
    </source>
</evidence>
<dbReference type="EC" id="6.3.3.2" evidence="5"/>
<dbReference type="Pfam" id="PF01812">
    <property type="entry name" value="5-FTHF_cyc-lig"/>
    <property type="match status" value="1"/>
</dbReference>
<dbReference type="InterPro" id="IPR002698">
    <property type="entry name" value="FTHF_cligase"/>
</dbReference>
<keyword evidence="2 4" id="KW-0547">Nucleotide-binding</keyword>
<dbReference type="STRING" id="1505727.GA0061077_0855"/>
<dbReference type="PIRSF" id="PIRSF006806">
    <property type="entry name" value="FTHF_cligase"/>
    <property type="match status" value="1"/>
</dbReference>
<evidence type="ECO:0000256" key="3">
    <source>
        <dbReference type="ARBA" id="ARBA00022840"/>
    </source>
</evidence>
<dbReference type="PANTHER" id="PTHR23407:SF1">
    <property type="entry name" value="5-FORMYLTETRAHYDROFOLATE CYCLO-LIGASE"/>
    <property type="match status" value="1"/>
</dbReference>
<gene>
    <name evidence="6" type="ORF">GA0061077_0855</name>
</gene>
<dbReference type="PANTHER" id="PTHR23407">
    <property type="entry name" value="ATPASE INHIBITOR/5-FORMYLTETRAHYDROFOLATE CYCLO-LIGASE"/>
    <property type="match status" value="1"/>
</dbReference>
<evidence type="ECO:0000256" key="2">
    <source>
        <dbReference type="ARBA" id="ARBA00022741"/>
    </source>
</evidence>
<dbReference type="InterPro" id="IPR037171">
    <property type="entry name" value="NagB/RpiA_transferase-like"/>
</dbReference>
<keyword evidence="3 4" id="KW-0067">ATP-binding</keyword>
<dbReference type="GO" id="GO:0009396">
    <property type="term" value="P:folic acid-containing compound biosynthetic process"/>
    <property type="evidence" value="ECO:0007669"/>
    <property type="project" value="TreeGrafter"/>
</dbReference>
<dbReference type="NCBIfam" id="TIGR02727">
    <property type="entry name" value="MTHFS_bact"/>
    <property type="match status" value="1"/>
</dbReference>
<dbReference type="GO" id="GO:0005524">
    <property type="term" value="F:ATP binding"/>
    <property type="evidence" value="ECO:0007669"/>
    <property type="project" value="UniProtKB-KW"/>
</dbReference>
<feature type="binding site" evidence="4">
    <location>
        <position position="92"/>
    </location>
    <ligand>
        <name>substrate</name>
    </ligand>
</feature>
<dbReference type="GO" id="GO:0046872">
    <property type="term" value="F:metal ion binding"/>
    <property type="evidence" value="ECO:0007669"/>
    <property type="project" value="UniProtKB-KW"/>
</dbReference>
<protein>
    <recommendedName>
        <fullName evidence="5">5-formyltetrahydrofolate cyclo-ligase</fullName>
        <ecNumber evidence="5">6.3.3.2</ecNumber>
    </recommendedName>
</protein>
<keyword evidence="6" id="KW-0436">Ligase</keyword>
<dbReference type="Proteomes" id="UP000242610">
    <property type="component" value="Unassembled WGS sequence"/>
</dbReference>
<comment type="similarity">
    <text evidence="1 5">Belongs to the 5-formyltetrahydrofolate cyclo-ligase family.</text>
</comment>
<reference evidence="7" key="1">
    <citation type="submission" date="2016-08" db="EMBL/GenBank/DDBJ databases">
        <authorList>
            <person name="Varghese N."/>
            <person name="Submissions Spin"/>
        </authorList>
    </citation>
    <scope>NUCLEOTIDE SEQUENCE [LARGE SCALE GENOMIC DNA]</scope>
    <source>
        <strain evidence="7">R-52791</strain>
    </source>
</reference>
<keyword evidence="5" id="KW-0460">Magnesium</keyword>
<proteinExistence type="inferred from homology"/>
<feature type="binding site" evidence="4">
    <location>
        <begin position="181"/>
        <end position="189"/>
    </location>
    <ligand>
        <name>ATP</name>
        <dbReference type="ChEBI" id="CHEBI:30616"/>
    </ligand>
</feature>
<comment type="catalytic activity">
    <reaction evidence="5">
        <text>(6S)-5-formyl-5,6,7,8-tetrahydrofolate + ATP = (6R)-5,10-methenyltetrahydrofolate + ADP + phosphate</text>
        <dbReference type="Rhea" id="RHEA:10488"/>
        <dbReference type="ChEBI" id="CHEBI:30616"/>
        <dbReference type="ChEBI" id="CHEBI:43474"/>
        <dbReference type="ChEBI" id="CHEBI:57455"/>
        <dbReference type="ChEBI" id="CHEBI:57457"/>
        <dbReference type="ChEBI" id="CHEBI:456216"/>
        <dbReference type="EC" id="6.3.3.2"/>
    </reaction>
</comment>
<name>A0A1C4H4L3_9BIFI</name>
<keyword evidence="7" id="KW-1185">Reference proteome</keyword>
<comment type="cofactor">
    <cofactor evidence="5">
        <name>Mg(2+)</name>
        <dbReference type="ChEBI" id="CHEBI:18420"/>
    </cofactor>
</comment>
<dbReference type="InterPro" id="IPR024185">
    <property type="entry name" value="FTHF_cligase-like_sf"/>
</dbReference>
<feature type="binding site" evidence="4">
    <location>
        <position position="97"/>
    </location>
    <ligand>
        <name>substrate</name>
    </ligand>
</feature>
<dbReference type="EMBL" id="FMBL01000002">
    <property type="protein sequence ID" value="SCC79847.1"/>
    <property type="molecule type" value="Genomic_DNA"/>
</dbReference>
<dbReference type="AlphaFoldDB" id="A0A1C4H4L3"/>
<sequence>MSNDVTSTTSARKQLMRRDAIARRHTVGDAERAEAGETLAEPATTLLPDQTTNSNVDPARAFAVDLNQATDGRQRRQHIRREIPEDTAAAYISMGSEVPTIPLLEYLHKHERRVLVPRLGSGCDIGWSEYDGREDLRSMPRTATGGIRPQEPSGRTLAAQAIEDASIVYVPAFAIDLDGNRLGRGGGWYDRALRLCRPDAVKIGVCWDWELIDAHEAVPHETHDIPVDAVATPERFLWLRRQ</sequence>
<dbReference type="GO" id="GO:0035999">
    <property type="term" value="P:tetrahydrofolate interconversion"/>
    <property type="evidence" value="ECO:0007669"/>
    <property type="project" value="TreeGrafter"/>
</dbReference>
<evidence type="ECO:0000313" key="7">
    <source>
        <dbReference type="Proteomes" id="UP000242610"/>
    </source>
</evidence>
<dbReference type="GO" id="GO:0030272">
    <property type="term" value="F:5-formyltetrahydrofolate cyclo-ligase activity"/>
    <property type="evidence" value="ECO:0007669"/>
    <property type="project" value="UniProtKB-EC"/>
</dbReference>
<keyword evidence="5" id="KW-0479">Metal-binding</keyword>
<accession>A0A1C4H4L3</accession>
<evidence type="ECO:0000256" key="5">
    <source>
        <dbReference type="RuleBase" id="RU361279"/>
    </source>
</evidence>
<dbReference type="Gene3D" id="3.40.50.10420">
    <property type="entry name" value="NagB/RpiA/CoA transferase-like"/>
    <property type="match status" value="1"/>
</dbReference>